<dbReference type="InterPro" id="IPR051393">
    <property type="entry name" value="ABC_transporter_permease"/>
</dbReference>
<comment type="similarity">
    <text evidence="7">Belongs to the binding-protein-dependent transport system permease family.</text>
</comment>
<keyword evidence="10" id="KW-1185">Reference proteome</keyword>
<feature type="domain" description="ABC transmembrane type-1" evidence="8">
    <location>
        <begin position="106"/>
        <end position="319"/>
    </location>
</feature>
<dbReference type="Proteomes" id="UP001589747">
    <property type="component" value="Unassembled WGS sequence"/>
</dbReference>
<comment type="caution">
    <text evidence="9">The sequence shown here is derived from an EMBL/GenBank/DDBJ whole genome shotgun (WGS) entry which is preliminary data.</text>
</comment>
<evidence type="ECO:0000256" key="4">
    <source>
        <dbReference type="ARBA" id="ARBA00022692"/>
    </source>
</evidence>
<evidence type="ECO:0000256" key="6">
    <source>
        <dbReference type="ARBA" id="ARBA00023136"/>
    </source>
</evidence>
<dbReference type="CDD" id="cd06261">
    <property type="entry name" value="TM_PBP2"/>
    <property type="match status" value="1"/>
</dbReference>
<reference evidence="9 10" key="1">
    <citation type="submission" date="2024-09" db="EMBL/GenBank/DDBJ databases">
        <authorList>
            <person name="Sun Q."/>
            <person name="Mori K."/>
        </authorList>
    </citation>
    <scope>NUCLEOTIDE SEQUENCE [LARGE SCALE GENOMIC DNA]</scope>
    <source>
        <strain evidence="9 10">TISTR 2452</strain>
    </source>
</reference>
<dbReference type="PANTHER" id="PTHR30193:SF37">
    <property type="entry name" value="INNER MEMBRANE ABC TRANSPORTER PERMEASE PROTEIN YCJO"/>
    <property type="match status" value="1"/>
</dbReference>
<evidence type="ECO:0000256" key="3">
    <source>
        <dbReference type="ARBA" id="ARBA00022475"/>
    </source>
</evidence>
<feature type="transmembrane region" description="Helical" evidence="7">
    <location>
        <begin position="247"/>
        <end position="267"/>
    </location>
</feature>
<protein>
    <submittedName>
        <fullName evidence="9">Carbohydrate ABC transporter permease</fullName>
    </submittedName>
</protein>
<keyword evidence="4 7" id="KW-0812">Transmembrane</keyword>
<gene>
    <name evidence="9" type="ORF">ACFFSY_24895</name>
</gene>
<organism evidence="9 10">
    <name type="scientific">Paenibacillus aurantiacus</name>
    <dbReference type="NCBI Taxonomy" id="1936118"/>
    <lineage>
        <taxon>Bacteria</taxon>
        <taxon>Bacillati</taxon>
        <taxon>Bacillota</taxon>
        <taxon>Bacilli</taxon>
        <taxon>Bacillales</taxon>
        <taxon>Paenibacillaceae</taxon>
        <taxon>Paenibacillus</taxon>
    </lineage>
</organism>
<evidence type="ECO:0000313" key="10">
    <source>
        <dbReference type="Proteomes" id="UP001589747"/>
    </source>
</evidence>
<name>A0ABV5KX56_9BACL</name>
<keyword evidence="6 7" id="KW-0472">Membrane</keyword>
<dbReference type="EMBL" id="JBHMDO010000039">
    <property type="protein sequence ID" value="MFB9329186.1"/>
    <property type="molecule type" value="Genomic_DNA"/>
</dbReference>
<feature type="transmembrane region" description="Helical" evidence="7">
    <location>
        <begin position="112"/>
        <end position="133"/>
    </location>
</feature>
<feature type="transmembrane region" description="Helical" evidence="7">
    <location>
        <begin position="192"/>
        <end position="214"/>
    </location>
</feature>
<evidence type="ECO:0000256" key="2">
    <source>
        <dbReference type="ARBA" id="ARBA00022448"/>
    </source>
</evidence>
<evidence type="ECO:0000256" key="5">
    <source>
        <dbReference type="ARBA" id="ARBA00022989"/>
    </source>
</evidence>
<keyword evidence="2 7" id="KW-0813">Transport</keyword>
<keyword evidence="5 7" id="KW-1133">Transmembrane helix</keyword>
<comment type="subcellular location">
    <subcellularLocation>
        <location evidence="1 7">Cell membrane</location>
        <topology evidence="1 7">Multi-pass membrane protein</topology>
    </subcellularLocation>
</comment>
<dbReference type="InterPro" id="IPR000515">
    <property type="entry name" value="MetI-like"/>
</dbReference>
<dbReference type="InterPro" id="IPR035906">
    <property type="entry name" value="MetI-like_sf"/>
</dbReference>
<evidence type="ECO:0000259" key="8">
    <source>
        <dbReference type="PROSITE" id="PS50928"/>
    </source>
</evidence>
<dbReference type="SUPFAM" id="SSF161098">
    <property type="entry name" value="MetI-like"/>
    <property type="match status" value="1"/>
</dbReference>
<feature type="transmembrane region" description="Helical" evidence="7">
    <location>
        <begin position="298"/>
        <end position="318"/>
    </location>
</feature>
<dbReference type="Pfam" id="PF00528">
    <property type="entry name" value="BPD_transp_1"/>
    <property type="match status" value="1"/>
</dbReference>
<accession>A0ABV5KX56</accession>
<proteinExistence type="inferred from homology"/>
<keyword evidence="3" id="KW-1003">Cell membrane</keyword>
<evidence type="ECO:0000256" key="7">
    <source>
        <dbReference type="RuleBase" id="RU363032"/>
    </source>
</evidence>
<dbReference type="RefSeq" id="WP_377499210.1">
    <property type="nucleotide sequence ID" value="NZ_JBHMDO010000039.1"/>
</dbReference>
<evidence type="ECO:0000313" key="9">
    <source>
        <dbReference type="EMBL" id="MFB9329186.1"/>
    </source>
</evidence>
<sequence>MRVRLLVLLHQVYAALKADRRMTILKKEGTRLMKSSLQSRFTSTLFILPYLLSFCAFLLIPILYGLYISFHNFELLSDTHEFVGLDNYIQIFKPGTYLFEQFTVGLWNTIQFVVYSVPLLVILGLALAMLLNAIPGRIRGLFRTFYFMPYAISGSVMAVIWLMMFDTNAGFLNGLLAKLHIDPVAWLTDLPWVWVSLVLTTLWWTIGFNMIIFINALNEVPEDYYEAASIDGANAWRKFVNITLPSIRPVMLFIIITSTIASFNVYAQPFLLTRGGPGDSTRVLLMNVLDEAFKGKQVGSASAMAILMALIIIIISAVQYKIAYGRKE</sequence>
<dbReference type="PROSITE" id="PS50928">
    <property type="entry name" value="ABC_TM1"/>
    <property type="match status" value="1"/>
</dbReference>
<dbReference type="Gene3D" id="1.10.3720.10">
    <property type="entry name" value="MetI-like"/>
    <property type="match status" value="1"/>
</dbReference>
<dbReference type="PANTHER" id="PTHR30193">
    <property type="entry name" value="ABC TRANSPORTER PERMEASE PROTEIN"/>
    <property type="match status" value="1"/>
</dbReference>
<evidence type="ECO:0000256" key="1">
    <source>
        <dbReference type="ARBA" id="ARBA00004651"/>
    </source>
</evidence>
<feature type="transmembrane region" description="Helical" evidence="7">
    <location>
        <begin position="145"/>
        <end position="165"/>
    </location>
</feature>
<feature type="transmembrane region" description="Helical" evidence="7">
    <location>
        <begin position="41"/>
        <end position="67"/>
    </location>
</feature>